<sequence>MQFLNYLDIVDAGLSFLCCIIDIQKLDINISIGMICRIIFFIVAIMLRDLNYYTLDELIAQLVGWFIFHVYIICFEYRYFKHGESDMMFREKYYKFMDTCQLIVGTTFLAYTFESIIEILTLVYFSINLALNVFELIHLLWSKKSQISNYNKRDGFLQMYFGLILGILVIIFFLIYLAIKYQEDLEEESLKLILYITIFGEFSGLCLSFLLYCIYRSHINWSNDLTKGSLGFLYGITVGLFSVFYGLVIGFAVICYIFYFCCYCCIHDEKKKVHPESQQ</sequence>
<feature type="transmembrane region" description="Helical" evidence="1">
    <location>
        <begin position="30"/>
        <end position="47"/>
    </location>
</feature>
<feature type="transmembrane region" description="Helical" evidence="1">
    <location>
        <begin position="92"/>
        <end position="113"/>
    </location>
</feature>
<feature type="transmembrane region" description="Helical" evidence="1">
    <location>
        <begin position="192"/>
        <end position="212"/>
    </location>
</feature>
<keyword evidence="1" id="KW-0472">Membrane</keyword>
<organism evidence="2 3">
    <name type="scientific">Paramecium pentaurelia</name>
    <dbReference type="NCBI Taxonomy" id="43138"/>
    <lineage>
        <taxon>Eukaryota</taxon>
        <taxon>Sar</taxon>
        <taxon>Alveolata</taxon>
        <taxon>Ciliophora</taxon>
        <taxon>Intramacronucleata</taxon>
        <taxon>Oligohymenophorea</taxon>
        <taxon>Peniculida</taxon>
        <taxon>Parameciidae</taxon>
        <taxon>Paramecium</taxon>
    </lineage>
</organism>
<gene>
    <name evidence="2" type="ORF">PPENT_87.1.T0150421</name>
</gene>
<evidence type="ECO:0000313" key="3">
    <source>
        <dbReference type="Proteomes" id="UP000689195"/>
    </source>
</evidence>
<keyword evidence="3" id="KW-1185">Reference proteome</keyword>
<protein>
    <submittedName>
        <fullName evidence="2">Uncharacterized protein</fullName>
    </submittedName>
</protein>
<accession>A0A8S1T4T7</accession>
<dbReference type="AlphaFoldDB" id="A0A8S1T4T7"/>
<feature type="transmembrane region" description="Helical" evidence="1">
    <location>
        <begin position="160"/>
        <end position="180"/>
    </location>
</feature>
<name>A0A8S1T4T7_9CILI</name>
<keyword evidence="1" id="KW-0812">Transmembrane</keyword>
<comment type="caution">
    <text evidence="2">The sequence shown here is derived from an EMBL/GenBank/DDBJ whole genome shotgun (WGS) entry which is preliminary data.</text>
</comment>
<evidence type="ECO:0000256" key="1">
    <source>
        <dbReference type="SAM" id="Phobius"/>
    </source>
</evidence>
<dbReference type="EMBL" id="CAJJDO010000015">
    <property type="protein sequence ID" value="CAD8146589.1"/>
    <property type="molecule type" value="Genomic_DNA"/>
</dbReference>
<proteinExistence type="predicted"/>
<feature type="transmembrane region" description="Helical" evidence="1">
    <location>
        <begin position="59"/>
        <end position="80"/>
    </location>
</feature>
<reference evidence="2" key="1">
    <citation type="submission" date="2021-01" db="EMBL/GenBank/DDBJ databases">
        <authorList>
            <consortium name="Genoscope - CEA"/>
            <person name="William W."/>
        </authorList>
    </citation>
    <scope>NUCLEOTIDE SEQUENCE</scope>
</reference>
<evidence type="ECO:0000313" key="2">
    <source>
        <dbReference type="EMBL" id="CAD8146589.1"/>
    </source>
</evidence>
<dbReference type="Proteomes" id="UP000689195">
    <property type="component" value="Unassembled WGS sequence"/>
</dbReference>
<feature type="transmembrane region" description="Helical" evidence="1">
    <location>
        <begin position="232"/>
        <end position="259"/>
    </location>
</feature>
<keyword evidence="1" id="KW-1133">Transmembrane helix</keyword>